<feature type="chain" id="PRO_5047304973" evidence="1">
    <location>
        <begin position="20"/>
        <end position="427"/>
    </location>
</feature>
<name>A0ABW3C618_SPHXN</name>
<evidence type="ECO:0000313" key="4">
    <source>
        <dbReference type="Proteomes" id="UP001597124"/>
    </source>
</evidence>
<feature type="domain" description="Amidohydrolase-related" evidence="2">
    <location>
        <begin position="75"/>
        <end position="420"/>
    </location>
</feature>
<dbReference type="SUPFAM" id="SSF51338">
    <property type="entry name" value="Composite domain of metallo-dependent hydrolases"/>
    <property type="match status" value="1"/>
</dbReference>
<keyword evidence="1" id="KW-0732">Signal</keyword>
<dbReference type="RefSeq" id="WP_381493264.1">
    <property type="nucleotide sequence ID" value="NZ_JBHTIK010000012.1"/>
</dbReference>
<dbReference type="PANTHER" id="PTHR43135:SF3">
    <property type="entry name" value="ALPHA-D-RIBOSE 1-METHYLPHOSPHONATE 5-TRIPHOSPHATE DIPHOSPHATASE"/>
    <property type="match status" value="1"/>
</dbReference>
<accession>A0ABW3C618</accession>
<evidence type="ECO:0000259" key="2">
    <source>
        <dbReference type="Pfam" id="PF01979"/>
    </source>
</evidence>
<dbReference type="InterPro" id="IPR011059">
    <property type="entry name" value="Metal-dep_hydrolase_composite"/>
</dbReference>
<dbReference type="SUPFAM" id="SSF51556">
    <property type="entry name" value="Metallo-dependent hydrolases"/>
    <property type="match status" value="1"/>
</dbReference>
<evidence type="ECO:0000256" key="1">
    <source>
        <dbReference type="SAM" id="SignalP"/>
    </source>
</evidence>
<dbReference type="PANTHER" id="PTHR43135">
    <property type="entry name" value="ALPHA-D-RIBOSE 1-METHYLPHOSPHONATE 5-TRIPHOSPHATE DIPHOSPHATASE"/>
    <property type="match status" value="1"/>
</dbReference>
<dbReference type="InterPro" id="IPR051781">
    <property type="entry name" value="Metallo-dep_Hydrolase"/>
</dbReference>
<dbReference type="CDD" id="cd01299">
    <property type="entry name" value="Met_dep_hydrolase_A"/>
    <property type="match status" value="1"/>
</dbReference>
<evidence type="ECO:0000313" key="3">
    <source>
        <dbReference type="EMBL" id="MFD0849921.1"/>
    </source>
</evidence>
<dbReference type="InterPro" id="IPR057744">
    <property type="entry name" value="OTAase-like"/>
</dbReference>
<gene>
    <name evidence="3" type="ORF">ACFQ00_16410</name>
</gene>
<dbReference type="Gene3D" id="3.20.20.140">
    <property type="entry name" value="Metal-dependent hydrolases"/>
    <property type="match status" value="1"/>
</dbReference>
<keyword evidence="4" id="KW-1185">Reference proteome</keyword>
<dbReference type="Gene3D" id="2.30.40.10">
    <property type="entry name" value="Urease, subunit C, domain 1"/>
    <property type="match status" value="1"/>
</dbReference>
<dbReference type="EMBL" id="JBHTIK010000012">
    <property type="protein sequence ID" value="MFD0849921.1"/>
    <property type="molecule type" value="Genomic_DNA"/>
</dbReference>
<proteinExistence type="predicted"/>
<protein>
    <submittedName>
        <fullName evidence="3">Amidohydrolase family protein</fullName>
    </submittedName>
</protein>
<dbReference type="Proteomes" id="UP001597124">
    <property type="component" value="Unassembled WGS sequence"/>
</dbReference>
<reference evidence="4" key="1">
    <citation type="journal article" date="2019" name="Int. J. Syst. Evol. Microbiol.">
        <title>The Global Catalogue of Microorganisms (GCM) 10K type strain sequencing project: providing services to taxonomists for standard genome sequencing and annotation.</title>
        <authorList>
            <consortium name="The Broad Institute Genomics Platform"/>
            <consortium name="The Broad Institute Genome Sequencing Center for Infectious Disease"/>
            <person name="Wu L."/>
            <person name="Ma J."/>
        </authorList>
    </citation>
    <scope>NUCLEOTIDE SEQUENCE [LARGE SCALE GENOMIC DNA]</scope>
    <source>
        <strain evidence="4">CCUG 52537</strain>
    </source>
</reference>
<organism evidence="3 4">
    <name type="scientific">Sphingosinicella xenopeptidilytica</name>
    <dbReference type="NCBI Taxonomy" id="364098"/>
    <lineage>
        <taxon>Bacteria</taxon>
        <taxon>Pseudomonadati</taxon>
        <taxon>Pseudomonadota</taxon>
        <taxon>Alphaproteobacteria</taxon>
        <taxon>Sphingomonadales</taxon>
        <taxon>Sphingosinicellaceae</taxon>
        <taxon>Sphingosinicella</taxon>
    </lineage>
</organism>
<sequence length="427" mass="43791">MKSVLCGLLLATATAPALAAADSPATYIQAGRLLADPGTGRVETAKTIVVKDGRIAEIRDGYVGEGKVVDLRDAFVMPGFIDSHVHITGESGPNERNDALAKSATDAAFDGVVYAGRTLRAGFTTVIDLGGEPQAIYGLRNAIAAGKVEGPRILAAGGVAAHGGHGDIHGYRQEILDLYRSPTLCSGADDCARAVRQAVQSGADVIKTASTGGVMSNTAAGLGQQMSDAELTSLVETAHRLGRKVAAHAHGTDGVNAALRAGVDSVEHGTYLDAESIKLFKAKGSYLVPTLLAGDTVKKRAETAEWMPAPVRAKARQVGPLMIDALRRAHKAGVKIAFGTDSGVSAHGDNAQEFALMVEAGLTPLEAIRAATVSAADHAGLTSEIGTLAPGKAADIVAVKGDPLTNIRALETTAFVMKGGAVAKPVQ</sequence>
<feature type="signal peptide" evidence="1">
    <location>
        <begin position="1"/>
        <end position="19"/>
    </location>
</feature>
<comment type="caution">
    <text evidence="3">The sequence shown here is derived from an EMBL/GenBank/DDBJ whole genome shotgun (WGS) entry which is preliminary data.</text>
</comment>
<dbReference type="Pfam" id="PF01979">
    <property type="entry name" value="Amidohydro_1"/>
    <property type="match status" value="1"/>
</dbReference>
<dbReference type="InterPro" id="IPR006680">
    <property type="entry name" value="Amidohydro-rel"/>
</dbReference>
<dbReference type="InterPro" id="IPR032466">
    <property type="entry name" value="Metal_Hydrolase"/>
</dbReference>